<gene>
    <name evidence="4" type="ordered locus">P700755_000751</name>
</gene>
<keyword evidence="4" id="KW-0378">Hydrolase</keyword>
<name>K4IQI5_PSYTT</name>
<accession>K4IQI5</accession>
<dbReference type="EMBL" id="CP003879">
    <property type="protein sequence ID" value="AFU67755.1"/>
    <property type="molecule type" value="Genomic_DNA"/>
</dbReference>
<dbReference type="GO" id="GO:0003677">
    <property type="term" value="F:DNA binding"/>
    <property type="evidence" value="ECO:0007669"/>
    <property type="project" value="InterPro"/>
</dbReference>
<reference evidence="4" key="1">
    <citation type="submission" date="2006-03" db="EMBL/GenBank/DDBJ databases">
        <authorList>
            <person name="Bowman J."/>
            <person name="Ferriera S."/>
            <person name="Johnson J."/>
            <person name="Kravitz S."/>
            <person name="Halpern A."/>
            <person name="Remington K."/>
            <person name="Beeson K."/>
            <person name="Tran B."/>
            <person name="Rogers Y.-H."/>
            <person name="Friedman R."/>
            <person name="Venter J.C."/>
        </authorList>
    </citation>
    <scope>NUCLEOTIDE SEQUENCE [LARGE SCALE GENOMIC DNA]</scope>
    <source>
        <strain evidence="4">ATCC 700755</strain>
    </source>
</reference>
<dbReference type="SUPFAM" id="SSF52540">
    <property type="entry name" value="P-loop containing nucleoside triphosphate hydrolases"/>
    <property type="match status" value="1"/>
</dbReference>
<dbReference type="GO" id="GO:0000725">
    <property type="term" value="P:recombinational repair"/>
    <property type="evidence" value="ECO:0007669"/>
    <property type="project" value="TreeGrafter"/>
</dbReference>
<dbReference type="InterPro" id="IPR006935">
    <property type="entry name" value="Helicase/UvrB_N"/>
</dbReference>
<dbReference type="OrthoDB" id="9787585at2"/>
<evidence type="ECO:0000256" key="1">
    <source>
        <dbReference type="ARBA" id="ARBA00034923"/>
    </source>
</evidence>
<dbReference type="Pfam" id="PF04851">
    <property type="entry name" value="ResIII"/>
    <property type="match status" value="1"/>
</dbReference>
<feature type="domain" description="Helicase/UvrB N-terminal" evidence="2">
    <location>
        <begin position="187"/>
        <end position="325"/>
    </location>
</feature>
<dbReference type="PANTHER" id="PTHR11070">
    <property type="entry name" value="UVRD / RECB / PCRA DNA HELICASE FAMILY MEMBER"/>
    <property type="match status" value="1"/>
</dbReference>
<keyword evidence="5" id="KW-1185">Reference proteome</keyword>
<dbReference type="Pfam" id="PF13538">
    <property type="entry name" value="UvrD_C_2"/>
    <property type="match status" value="1"/>
</dbReference>
<dbReference type="Gene3D" id="3.40.50.300">
    <property type="entry name" value="P-loop containing nucleotide triphosphate hydrolases"/>
    <property type="match status" value="2"/>
</dbReference>
<keyword evidence="4" id="KW-0547">Nucleotide-binding</keyword>
<dbReference type="HOGENOM" id="CLU_025622_0_0_10"/>
<dbReference type="PANTHER" id="PTHR11070:SF2">
    <property type="entry name" value="ATP-DEPENDENT DNA HELICASE SRS2"/>
    <property type="match status" value="1"/>
</dbReference>
<proteinExistence type="predicted"/>
<dbReference type="RefSeq" id="WP_015023372.1">
    <property type="nucleotide sequence ID" value="NC_018721.1"/>
</dbReference>
<reference evidence="4" key="2">
    <citation type="submission" date="2012-09" db="EMBL/GenBank/DDBJ databases">
        <title>The complete sequence of Psychroflexus torquis an extreme psychrophile from sea-ice that is stimulated by light.</title>
        <authorList>
            <person name="Feng S."/>
            <person name="Powell S.M."/>
            <person name="Bowman J.P."/>
        </authorList>
    </citation>
    <scope>NUCLEOTIDE SEQUENCE [LARGE SCALE GENOMIC DNA]</scope>
    <source>
        <strain evidence="4">ATCC 700755</strain>
    </source>
</reference>
<evidence type="ECO:0000259" key="3">
    <source>
        <dbReference type="Pfam" id="PF13538"/>
    </source>
</evidence>
<dbReference type="Proteomes" id="UP000008514">
    <property type="component" value="Chromosome"/>
</dbReference>
<sequence>MEKSLFYSHIKEDDSNKEVIKKFRDYTNQDSQRQIYLINAPLGEKYEYNYSQNVLVILSPKHKIIFLNLTDNTEEFSTYYEDFVEDLSYISDKYNYKEFIGRPREWKKDITVKEKYENLDSVEDLLKQNKLDSQSYRVGELLISLLTSSINDVAKIGAKEPESILEKVKQNIILFDGEQTRFIYQKFANKTVSIQGLSGTGKTELLLHKLKELYITKDKAKIFFTCHNIALANTLRARIPSFFNFMKVEKQIEWNSKLWVNRAWGSQRDINSGLYSYLCYFYNIPFLRYSSSTNYNKIFNQALEHINKLALDNFKFAFDYILIDERQDFPNVFFELCEKVTKEKVFIAGDIFQDIFENTKETELEVDIILNRCYRTDPRTLMFAHSIGLGLFEEKKLNWFDDAYWNALGYDMKREGDGQVELSREPIRRFEELNIENFNSTIIQNSTKVSDVINILNQIKKDHPTVKPEDVGIIILDDNNKIYDYIDKISYAIFNELNWKVNRGVETKEKSDDAVYITNPNNVKGLEFPFVICITYSIKNTYRYRNILYTMLTRSFIQSYLLVQSNERLDILKEGLKTINAERKIITKEPTLEEKEEINNTLVKLQNKKNISYKDFLTEIFDELKIANEFRKKLEKAITQTDIEQFDKDQTKKFINANIEFYS</sequence>
<evidence type="ECO:0000313" key="4">
    <source>
        <dbReference type="EMBL" id="AFU67755.1"/>
    </source>
</evidence>
<organism evidence="4 5">
    <name type="scientific">Psychroflexus torquis (strain ATCC 700755 / CIP 106069 / ACAM 623)</name>
    <dbReference type="NCBI Taxonomy" id="313595"/>
    <lineage>
        <taxon>Bacteria</taxon>
        <taxon>Pseudomonadati</taxon>
        <taxon>Bacteroidota</taxon>
        <taxon>Flavobacteriia</taxon>
        <taxon>Flavobacteriales</taxon>
        <taxon>Flavobacteriaceae</taxon>
        <taxon>Psychroflexus</taxon>
    </lineage>
</organism>
<keyword evidence="4" id="KW-0347">Helicase</keyword>
<evidence type="ECO:0000313" key="5">
    <source>
        <dbReference type="Proteomes" id="UP000008514"/>
    </source>
</evidence>
<dbReference type="GO" id="GO:0016787">
    <property type="term" value="F:hydrolase activity"/>
    <property type="evidence" value="ECO:0007669"/>
    <property type="project" value="InterPro"/>
</dbReference>
<dbReference type="eggNOG" id="COG3972">
    <property type="taxonomic scope" value="Bacteria"/>
</dbReference>
<dbReference type="AlphaFoldDB" id="K4IQI5"/>
<dbReference type="InterPro" id="IPR000212">
    <property type="entry name" value="DNA_helicase_UvrD/REP"/>
</dbReference>
<dbReference type="KEGG" id="ptq:P700755_000751"/>
<protein>
    <recommendedName>
        <fullName evidence="1">DNA 3'-5' helicase II</fullName>
    </recommendedName>
</protein>
<feature type="domain" description="UvrD-like helicase C-terminal" evidence="3">
    <location>
        <begin position="515"/>
        <end position="561"/>
    </location>
</feature>
<dbReference type="GO" id="GO:0043138">
    <property type="term" value="F:3'-5' DNA helicase activity"/>
    <property type="evidence" value="ECO:0007669"/>
    <property type="project" value="TreeGrafter"/>
</dbReference>
<keyword evidence="4" id="KW-0067">ATP-binding</keyword>
<evidence type="ECO:0000259" key="2">
    <source>
        <dbReference type="Pfam" id="PF04851"/>
    </source>
</evidence>
<dbReference type="InterPro" id="IPR027417">
    <property type="entry name" value="P-loop_NTPase"/>
</dbReference>
<dbReference type="GO" id="GO:0005524">
    <property type="term" value="F:ATP binding"/>
    <property type="evidence" value="ECO:0007669"/>
    <property type="project" value="InterPro"/>
</dbReference>
<dbReference type="InterPro" id="IPR027785">
    <property type="entry name" value="UvrD-like_helicase_C"/>
</dbReference>